<protein>
    <submittedName>
        <fullName evidence="10">Metalloprotease PmbA</fullName>
        <ecNumber evidence="10">3.4.24.-</ecNumber>
    </submittedName>
</protein>
<reference evidence="10" key="1">
    <citation type="submission" date="2023-03" db="EMBL/GenBank/DDBJ databases">
        <title>Draft assemblies of triclosan tolerant bacteria isolated from returned activated sludge.</title>
        <authorList>
            <person name="Van Hamelsveld S."/>
        </authorList>
    </citation>
    <scope>NUCLEOTIDE SEQUENCE</scope>
    <source>
        <strain evidence="10">GW210015_S63</strain>
    </source>
</reference>
<dbReference type="InterPro" id="IPR035068">
    <property type="entry name" value="TldD/PmbA_N"/>
</dbReference>
<evidence type="ECO:0000256" key="6">
    <source>
        <dbReference type="ARBA" id="ARBA00023049"/>
    </source>
</evidence>
<dbReference type="Pfam" id="PF01523">
    <property type="entry name" value="PmbA_TldD_1st"/>
    <property type="match status" value="1"/>
</dbReference>
<dbReference type="NCBIfam" id="NF008268">
    <property type="entry name" value="PRK11040.1"/>
    <property type="match status" value="1"/>
</dbReference>
<dbReference type="Gene3D" id="3.30.2290.10">
    <property type="entry name" value="PmbA/TldD superfamily"/>
    <property type="match status" value="1"/>
</dbReference>
<dbReference type="FunFam" id="3.30.2290.10:FF:000002">
    <property type="entry name" value="Metalloprotease PmbA homolog"/>
    <property type="match status" value="1"/>
</dbReference>
<comment type="subcellular location">
    <subcellularLocation>
        <location evidence="1">Cytoplasm</location>
    </subcellularLocation>
</comment>
<evidence type="ECO:0000259" key="9">
    <source>
        <dbReference type="Pfam" id="PF19290"/>
    </source>
</evidence>
<dbReference type="InterPro" id="IPR036059">
    <property type="entry name" value="TldD/PmbA_sf"/>
</dbReference>
<evidence type="ECO:0000313" key="10">
    <source>
        <dbReference type="EMBL" id="MDF3843155.1"/>
    </source>
</evidence>
<dbReference type="PANTHER" id="PTHR43421">
    <property type="entry name" value="METALLOPROTEASE PMBA"/>
    <property type="match status" value="1"/>
</dbReference>
<accession>A0AAW6P8Y5</accession>
<dbReference type="InterPro" id="IPR045569">
    <property type="entry name" value="Metalloprtase-TldD/E_C"/>
</dbReference>
<evidence type="ECO:0000256" key="1">
    <source>
        <dbReference type="ARBA" id="ARBA00004496"/>
    </source>
</evidence>
<dbReference type="GO" id="GO:0005829">
    <property type="term" value="C:cytosol"/>
    <property type="evidence" value="ECO:0007669"/>
    <property type="project" value="TreeGrafter"/>
</dbReference>
<gene>
    <name evidence="10" type="primary">pmbA</name>
    <name evidence="10" type="ORF">P3W55_15695</name>
</gene>
<comment type="caution">
    <text evidence="10">The sequence shown here is derived from an EMBL/GenBank/DDBJ whole genome shotgun (WGS) entry which is preliminary data.</text>
</comment>
<keyword evidence="3" id="KW-0963">Cytoplasm</keyword>
<comment type="similarity">
    <text evidence="2">Belongs to the peptidase U62 family.</text>
</comment>
<evidence type="ECO:0000256" key="3">
    <source>
        <dbReference type="ARBA" id="ARBA00022490"/>
    </source>
</evidence>
<organism evidence="10 11">
    <name type="scientific">Pseudomonas citronellolis</name>
    <dbReference type="NCBI Taxonomy" id="53408"/>
    <lineage>
        <taxon>Bacteria</taxon>
        <taxon>Pseudomonadati</taxon>
        <taxon>Pseudomonadota</taxon>
        <taxon>Gammaproteobacteria</taxon>
        <taxon>Pseudomonadales</taxon>
        <taxon>Pseudomonadaceae</taxon>
        <taxon>Pseudomonas</taxon>
    </lineage>
</organism>
<dbReference type="InterPro" id="IPR045570">
    <property type="entry name" value="Metalloprtase-TldD/E_cen_dom"/>
</dbReference>
<dbReference type="EC" id="3.4.24.-" evidence="10"/>
<dbReference type="AlphaFoldDB" id="A0AAW6P8Y5"/>
<proteinExistence type="inferred from homology"/>
<dbReference type="SUPFAM" id="SSF111283">
    <property type="entry name" value="Putative modulator of DNA gyrase, PmbA/TldD"/>
    <property type="match status" value="1"/>
</dbReference>
<feature type="domain" description="Metalloprotease TldD/E C-terminal" evidence="8">
    <location>
        <begin position="241"/>
        <end position="448"/>
    </location>
</feature>
<dbReference type="PANTHER" id="PTHR43421:SF1">
    <property type="entry name" value="METALLOPROTEASE PMBA"/>
    <property type="match status" value="1"/>
</dbReference>
<dbReference type="RefSeq" id="WP_276214940.1">
    <property type="nucleotide sequence ID" value="NZ_JARJLR010000258.1"/>
</dbReference>
<feature type="domain" description="Metalloprotease TldD/E N-terminal" evidence="7">
    <location>
        <begin position="35"/>
        <end position="99"/>
    </location>
</feature>
<name>A0AAW6P8Y5_9PSED</name>
<dbReference type="Pfam" id="PF19290">
    <property type="entry name" value="PmbA_TldD_2nd"/>
    <property type="match status" value="1"/>
</dbReference>
<keyword evidence="6 10" id="KW-0482">Metalloprotease</keyword>
<dbReference type="Proteomes" id="UP001220662">
    <property type="component" value="Unassembled WGS sequence"/>
</dbReference>
<evidence type="ECO:0000256" key="2">
    <source>
        <dbReference type="ARBA" id="ARBA00005836"/>
    </source>
</evidence>
<feature type="domain" description="Metalloprotease TldD/E central" evidence="9">
    <location>
        <begin position="127"/>
        <end position="233"/>
    </location>
</feature>
<evidence type="ECO:0000256" key="4">
    <source>
        <dbReference type="ARBA" id="ARBA00022670"/>
    </source>
</evidence>
<evidence type="ECO:0000256" key="5">
    <source>
        <dbReference type="ARBA" id="ARBA00022801"/>
    </source>
</evidence>
<evidence type="ECO:0000313" key="11">
    <source>
        <dbReference type="Proteomes" id="UP001220662"/>
    </source>
</evidence>
<evidence type="ECO:0000259" key="8">
    <source>
        <dbReference type="Pfam" id="PF19289"/>
    </source>
</evidence>
<sequence length="449" mass="47954">MSEQAKAVGPEALPALREQVERIVAEAKRQGATGCEVAVSLEQGLSTSVRQREVETVEFNRDQGFGITLYVGQRKGSASTSATGDEAIRETVAAALAIARHTSEDDCSGLADPALMARDLPDLDLYHAWSLTPDQAVERALACEAAAFDADPRVTKADGATLNIHHGCRVYGNSHGFIGGYASTRHSLSCVMIAEGEGQMQRDYWYDVKRRGELLDSPESIGRRAALRAASRLGARPVPTAEVPVLFAPEVAVGLFGHFLGAISGGSLYRKSSFLEGCLGQRLFPEWLTLDERPLLPGALGSASFDNDGLATYAKPFVENGTLVSYVLGTYSGRKLGMPSTANAGGVHNLFVSHGDEDQKALLRRMGRGLLVTELMGQGVNLVTGDYSRGAGGYWVENGEIQFPVQEVTIAANLKDLFASILAIGNDVENRGNLHTGSVLVERMMVAGN</sequence>
<dbReference type="GO" id="GO:0008237">
    <property type="term" value="F:metallopeptidase activity"/>
    <property type="evidence" value="ECO:0007669"/>
    <property type="project" value="UniProtKB-KW"/>
</dbReference>
<dbReference type="InterPro" id="IPR002510">
    <property type="entry name" value="Metalloprtase-TldD/E_N"/>
</dbReference>
<keyword evidence="5 10" id="KW-0378">Hydrolase</keyword>
<dbReference type="GO" id="GO:0006508">
    <property type="term" value="P:proteolysis"/>
    <property type="evidence" value="ECO:0007669"/>
    <property type="project" value="UniProtKB-KW"/>
</dbReference>
<keyword evidence="4" id="KW-0645">Protease</keyword>
<dbReference type="InterPro" id="IPR047657">
    <property type="entry name" value="PmbA"/>
</dbReference>
<dbReference type="Pfam" id="PF19289">
    <property type="entry name" value="PmbA_TldD_3rd"/>
    <property type="match status" value="1"/>
</dbReference>
<evidence type="ECO:0000259" key="7">
    <source>
        <dbReference type="Pfam" id="PF01523"/>
    </source>
</evidence>
<dbReference type="EMBL" id="JARJLR010000258">
    <property type="protein sequence ID" value="MDF3843155.1"/>
    <property type="molecule type" value="Genomic_DNA"/>
</dbReference>